<proteinExistence type="predicted"/>
<reference evidence="2" key="1">
    <citation type="submission" date="2019-09" db="EMBL/GenBank/DDBJ databases">
        <title>Organ-specific transcriptomic study of the physiology of the cattle tick, Rhipicephalus microplus.</title>
        <authorList>
            <person name="Tirloni L."/>
            <person name="Braz G."/>
            <person name="Gandara A.C.P."/>
            <person name="Sabadin G.A."/>
            <person name="da Silva R.M."/>
            <person name="Guizzo M.G."/>
            <person name="Machado J.A."/>
            <person name="Costa E.P."/>
            <person name="Gomes H.F."/>
            <person name="Moraes J."/>
            <person name="Mota M.B.S."/>
            <person name="Mesquita R.D."/>
            <person name="Alvarenga P.H."/>
            <person name="Alves F."/>
            <person name="Seixas A."/>
            <person name="da Fonseca R.N."/>
            <person name="Fogaca A."/>
            <person name="Logullo C."/>
            <person name="Tanaka A."/>
            <person name="Daffre S."/>
            <person name="Termignoni C."/>
            <person name="Vaz I.S.Jr."/>
            <person name="Oliveira P.L."/>
            <person name="Ribeiro J.M."/>
        </authorList>
    </citation>
    <scope>NUCLEOTIDE SEQUENCE</scope>
    <source>
        <strain evidence="2">Porto Alegre</strain>
    </source>
</reference>
<accession>A0A6M2DBB9</accession>
<sequence length="74" mass="8097">MHIVSKGQCCAMMAAPSSSFSCFVLGFGLMPVLADMPPFISPCCDDTTLPTSLCMSQLLRMPQKRRPCKKKHTS</sequence>
<feature type="signal peptide" evidence="1">
    <location>
        <begin position="1"/>
        <end position="34"/>
    </location>
</feature>
<feature type="chain" id="PRO_5026701202" evidence="1">
    <location>
        <begin position="35"/>
        <end position="74"/>
    </location>
</feature>
<keyword evidence="1" id="KW-0732">Signal</keyword>
<protein>
    <submittedName>
        <fullName evidence="2">Putative secreted protein salivary gland overexpressed</fullName>
    </submittedName>
</protein>
<evidence type="ECO:0000256" key="1">
    <source>
        <dbReference type="SAM" id="SignalP"/>
    </source>
</evidence>
<dbReference type="AlphaFoldDB" id="A0A6M2DBB9"/>
<dbReference type="PROSITE" id="PS51257">
    <property type="entry name" value="PROKAR_LIPOPROTEIN"/>
    <property type="match status" value="1"/>
</dbReference>
<name>A0A6M2DBB9_RHIMP</name>
<dbReference type="EMBL" id="GHWJ01010695">
    <property type="protein sequence ID" value="NOV43432.1"/>
    <property type="molecule type" value="Transcribed_RNA"/>
</dbReference>
<evidence type="ECO:0000313" key="2">
    <source>
        <dbReference type="EMBL" id="NOV43432.1"/>
    </source>
</evidence>
<organism evidence="2">
    <name type="scientific">Rhipicephalus microplus</name>
    <name type="common">Cattle tick</name>
    <name type="synonym">Boophilus microplus</name>
    <dbReference type="NCBI Taxonomy" id="6941"/>
    <lineage>
        <taxon>Eukaryota</taxon>
        <taxon>Metazoa</taxon>
        <taxon>Ecdysozoa</taxon>
        <taxon>Arthropoda</taxon>
        <taxon>Chelicerata</taxon>
        <taxon>Arachnida</taxon>
        <taxon>Acari</taxon>
        <taxon>Parasitiformes</taxon>
        <taxon>Ixodida</taxon>
        <taxon>Ixodoidea</taxon>
        <taxon>Ixodidae</taxon>
        <taxon>Rhipicephalinae</taxon>
        <taxon>Rhipicephalus</taxon>
        <taxon>Boophilus</taxon>
    </lineage>
</organism>